<dbReference type="InterPro" id="IPR007554">
    <property type="entry name" value="Glycerophosphate_synth"/>
</dbReference>
<dbReference type="Pfam" id="PF04464">
    <property type="entry name" value="Glyphos_transf"/>
    <property type="match status" value="1"/>
</dbReference>
<protein>
    <submittedName>
        <fullName evidence="1">CDP-glycerol glycerophosphotransferase (TagB/SpsB family)</fullName>
    </submittedName>
</protein>
<evidence type="ECO:0000313" key="1">
    <source>
        <dbReference type="EMBL" id="MBP1953093.1"/>
    </source>
</evidence>
<organism evidence="1 2">
    <name type="scientific">Jeotgalicoccus aerolatus</name>
    <dbReference type="NCBI Taxonomy" id="709510"/>
    <lineage>
        <taxon>Bacteria</taxon>
        <taxon>Bacillati</taxon>
        <taxon>Bacillota</taxon>
        <taxon>Bacilli</taxon>
        <taxon>Bacillales</taxon>
        <taxon>Staphylococcaceae</taxon>
        <taxon>Jeotgalicoccus</taxon>
    </lineage>
</organism>
<name>A0ABS4HQF4_9STAP</name>
<dbReference type="PANTHER" id="PTHR37316">
    <property type="entry name" value="TEICHOIC ACID GLYCEROL-PHOSPHATE PRIMASE"/>
    <property type="match status" value="1"/>
</dbReference>
<dbReference type="InterPro" id="IPR043148">
    <property type="entry name" value="TagF_C"/>
</dbReference>
<proteinExistence type="predicted"/>
<accession>A0ABS4HQF4</accession>
<dbReference type="Gene3D" id="3.40.50.12580">
    <property type="match status" value="1"/>
</dbReference>
<sequence length="103" mass="12344">MSDILITDYSSVFFDYANLKRPILFFTYDIKKYQGQLRGFYIDMETELPGPLLMNNDDIMNAIENIDEVTEKYKERYNEFYERFCSWDDGRSSEKVVDAVFEK</sequence>
<dbReference type="EMBL" id="JAGGKN010000007">
    <property type="protein sequence ID" value="MBP1953093.1"/>
    <property type="molecule type" value="Genomic_DNA"/>
</dbReference>
<reference evidence="1 2" key="1">
    <citation type="submission" date="2021-03" db="EMBL/GenBank/DDBJ databases">
        <title>Genomic Encyclopedia of Type Strains, Phase IV (KMG-IV): sequencing the most valuable type-strain genomes for metagenomic binning, comparative biology and taxonomic classification.</title>
        <authorList>
            <person name="Goeker M."/>
        </authorList>
    </citation>
    <scope>NUCLEOTIDE SEQUENCE [LARGE SCALE GENOMIC DNA]</scope>
    <source>
        <strain evidence="1 2">DSM 22420</strain>
    </source>
</reference>
<evidence type="ECO:0000313" key="2">
    <source>
        <dbReference type="Proteomes" id="UP001519348"/>
    </source>
</evidence>
<dbReference type="InterPro" id="IPR051612">
    <property type="entry name" value="Teichoic_Acid_Biosynth"/>
</dbReference>
<dbReference type="PANTHER" id="PTHR37316:SF3">
    <property type="entry name" value="TEICHOIC ACID GLYCEROL-PHOSPHATE TRANSFERASE"/>
    <property type="match status" value="1"/>
</dbReference>
<gene>
    <name evidence="1" type="ORF">J2Z27_002174</name>
</gene>
<dbReference type="Proteomes" id="UP001519348">
    <property type="component" value="Unassembled WGS sequence"/>
</dbReference>
<keyword evidence="2" id="KW-1185">Reference proteome</keyword>
<comment type="caution">
    <text evidence="1">The sequence shown here is derived from an EMBL/GenBank/DDBJ whole genome shotgun (WGS) entry which is preliminary data.</text>
</comment>